<evidence type="ECO:0000256" key="10">
    <source>
        <dbReference type="ARBA" id="ARBA00022692"/>
    </source>
</evidence>
<dbReference type="InterPro" id="IPR013210">
    <property type="entry name" value="LRR_N_plant-typ"/>
</dbReference>
<dbReference type="Pfam" id="PF08263">
    <property type="entry name" value="LRRNT_2"/>
    <property type="match status" value="3"/>
</dbReference>
<dbReference type="Proteomes" id="UP001341281">
    <property type="component" value="Chromosome 01"/>
</dbReference>
<keyword evidence="5" id="KW-1003">Cell membrane</keyword>
<dbReference type="Gene3D" id="3.30.200.20">
    <property type="entry name" value="Phosphorylase Kinase, domain 1"/>
    <property type="match status" value="3"/>
</dbReference>
<dbReference type="Pfam" id="PF07714">
    <property type="entry name" value="PK_Tyr_Ser-Thr"/>
    <property type="match status" value="2"/>
</dbReference>
<dbReference type="Pfam" id="PF13855">
    <property type="entry name" value="LRR_8"/>
    <property type="match status" value="4"/>
</dbReference>
<feature type="domain" description="Protein kinase" evidence="28">
    <location>
        <begin position="726"/>
        <end position="1033"/>
    </location>
</feature>
<protein>
    <recommendedName>
        <fullName evidence="24">Receptor kinase-like protein Xa21</fullName>
        <ecNumber evidence="4">2.7.11.1</ecNumber>
    </recommendedName>
</protein>
<evidence type="ECO:0000256" key="14">
    <source>
        <dbReference type="ARBA" id="ARBA00022777"/>
    </source>
</evidence>
<evidence type="ECO:0000256" key="27">
    <source>
        <dbReference type="SAM" id="SignalP"/>
    </source>
</evidence>
<comment type="function">
    <text evidence="23">The processed protein kinase Xa21 chain released by protein cleavage after X.oryzae pv. oryzae protein Ax21 detection translocates into the nucleus where it can bind and regulate WRKY62, a transcription factor. Confers resistance to the bacterial pathogen X.oryzae pv. oryzae (Xoo).</text>
</comment>
<comment type="similarity">
    <text evidence="3">Belongs to the protein kinase superfamily. Ser/Thr protein kinase family.</text>
</comment>
<feature type="domain" description="Protein kinase" evidence="28">
    <location>
        <begin position="1725"/>
        <end position="1992"/>
    </location>
</feature>
<evidence type="ECO:0000256" key="4">
    <source>
        <dbReference type="ARBA" id="ARBA00012513"/>
    </source>
</evidence>
<dbReference type="SUPFAM" id="SSF56112">
    <property type="entry name" value="Protein kinase-like (PK-like)"/>
    <property type="match status" value="3"/>
</dbReference>
<keyword evidence="7" id="KW-0597">Phosphoprotein</keyword>
<keyword evidence="16 26" id="KW-1133">Transmembrane helix</keyword>
<dbReference type="SUPFAM" id="SSF52058">
    <property type="entry name" value="L domain-like"/>
    <property type="match status" value="4"/>
</dbReference>
<evidence type="ECO:0000256" key="3">
    <source>
        <dbReference type="ARBA" id="ARBA00008684"/>
    </source>
</evidence>
<dbReference type="GO" id="GO:0005524">
    <property type="term" value="F:ATP binding"/>
    <property type="evidence" value="ECO:0007669"/>
    <property type="project" value="UniProtKB-UniRule"/>
</dbReference>
<evidence type="ECO:0000256" key="9">
    <source>
        <dbReference type="ARBA" id="ARBA00022679"/>
    </source>
</evidence>
<evidence type="ECO:0000256" key="23">
    <source>
        <dbReference type="ARBA" id="ARBA00056628"/>
    </source>
</evidence>
<keyword evidence="17 26" id="KW-0472">Membrane</keyword>
<evidence type="ECO:0000256" key="11">
    <source>
        <dbReference type="ARBA" id="ARBA00022729"/>
    </source>
</evidence>
<dbReference type="InterPro" id="IPR055414">
    <property type="entry name" value="LRR_R13L4/SHOC2-like"/>
</dbReference>
<evidence type="ECO:0000256" key="24">
    <source>
        <dbReference type="ARBA" id="ARBA00072040"/>
    </source>
</evidence>
<dbReference type="Pfam" id="PF00069">
    <property type="entry name" value="Pkinase"/>
    <property type="match status" value="1"/>
</dbReference>
<keyword evidence="12" id="KW-0677">Repeat</keyword>
<dbReference type="InterPro" id="IPR008271">
    <property type="entry name" value="Ser/Thr_kinase_AS"/>
</dbReference>
<dbReference type="SMART" id="SM00369">
    <property type="entry name" value="LRR_TYP"/>
    <property type="match status" value="27"/>
</dbReference>
<dbReference type="Gene3D" id="1.10.510.10">
    <property type="entry name" value="Transferase(Phosphotransferase) domain 1"/>
    <property type="match status" value="3"/>
</dbReference>
<evidence type="ECO:0000313" key="29">
    <source>
        <dbReference type="EMBL" id="WVZ51070.1"/>
    </source>
</evidence>
<evidence type="ECO:0000256" key="2">
    <source>
        <dbReference type="ARBA" id="ARBA00004389"/>
    </source>
</evidence>
<dbReference type="FunFam" id="3.80.10.10:FF:000317">
    <property type="entry name" value="Inactive leucine-rich repeat receptor-like protein kinase"/>
    <property type="match status" value="1"/>
</dbReference>
<keyword evidence="8" id="KW-0433">Leucine-rich repeat</keyword>
<feature type="binding site" evidence="25">
    <location>
        <position position="1758"/>
    </location>
    <ligand>
        <name>ATP</name>
        <dbReference type="ChEBI" id="CHEBI:30616"/>
    </ligand>
</feature>
<evidence type="ECO:0000256" key="26">
    <source>
        <dbReference type="SAM" id="Phobius"/>
    </source>
</evidence>
<dbReference type="Pfam" id="PF23598">
    <property type="entry name" value="LRR_14"/>
    <property type="match status" value="2"/>
</dbReference>
<evidence type="ECO:0000256" key="6">
    <source>
        <dbReference type="ARBA" id="ARBA00022527"/>
    </source>
</evidence>
<name>A0AAQ3PFT5_PASNO</name>
<dbReference type="InterPro" id="IPR051809">
    <property type="entry name" value="Plant_receptor-like_S/T_kinase"/>
</dbReference>
<dbReference type="InterPro" id="IPR000719">
    <property type="entry name" value="Prot_kinase_dom"/>
</dbReference>
<evidence type="ECO:0000256" key="20">
    <source>
        <dbReference type="ARBA" id="ARBA00047899"/>
    </source>
</evidence>
<evidence type="ECO:0000313" key="30">
    <source>
        <dbReference type="Proteomes" id="UP001341281"/>
    </source>
</evidence>
<dbReference type="InterPro" id="IPR017441">
    <property type="entry name" value="Protein_kinase_ATP_BS"/>
</dbReference>
<dbReference type="EC" id="2.7.11.1" evidence="4"/>
<dbReference type="PROSITE" id="PS00108">
    <property type="entry name" value="PROTEIN_KINASE_ST"/>
    <property type="match status" value="3"/>
</dbReference>
<dbReference type="FunFam" id="3.80.10.10:FF:000288">
    <property type="entry name" value="LRR receptor-like serine/threonine-protein kinase EFR"/>
    <property type="match status" value="2"/>
</dbReference>
<dbReference type="InterPro" id="IPR001611">
    <property type="entry name" value="Leu-rich_rpt"/>
</dbReference>
<feature type="signal peptide" evidence="27">
    <location>
        <begin position="1"/>
        <end position="23"/>
    </location>
</feature>
<evidence type="ECO:0000256" key="22">
    <source>
        <dbReference type="ARBA" id="ARBA00054320"/>
    </source>
</evidence>
<feature type="chain" id="PRO_5042887717" description="Receptor kinase-like protein Xa21" evidence="27">
    <location>
        <begin position="24"/>
        <end position="2925"/>
    </location>
</feature>
<dbReference type="InterPro" id="IPR003591">
    <property type="entry name" value="Leu-rich_rpt_typical-subtyp"/>
</dbReference>
<evidence type="ECO:0000256" key="18">
    <source>
        <dbReference type="ARBA" id="ARBA00023170"/>
    </source>
</evidence>
<feature type="transmembrane region" description="Helical" evidence="26">
    <location>
        <begin position="669"/>
        <end position="694"/>
    </location>
</feature>
<evidence type="ECO:0000256" key="21">
    <source>
        <dbReference type="ARBA" id="ARBA00048679"/>
    </source>
</evidence>
<evidence type="ECO:0000256" key="15">
    <source>
        <dbReference type="ARBA" id="ARBA00022840"/>
    </source>
</evidence>
<feature type="binding site" evidence="25">
    <location>
        <position position="759"/>
    </location>
    <ligand>
        <name>ATP</name>
        <dbReference type="ChEBI" id="CHEBI:30616"/>
    </ligand>
</feature>
<dbReference type="FunFam" id="3.80.10.10:FF:000095">
    <property type="entry name" value="LRR receptor-like serine/threonine-protein kinase GSO1"/>
    <property type="match status" value="3"/>
</dbReference>
<feature type="domain" description="Protein kinase" evidence="28">
    <location>
        <begin position="2757"/>
        <end position="2925"/>
    </location>
</feature>
<keyword evidence="15 25" id="KW-0067">ATP-binding</keyword>
<dbReference type="SMART" id="SM00365">
    <property type="entry name" value="LRR_SD22"/>
    <property type="match status" value="17"/>
</dbReference>
<feature type="transmembrane region" description="Helical" evidence="26">
    <location>
        <begin position="2702"/>
        <end position="2722"/>
    </location>
</feature>
<evidence type="ECO:0000256" key="8">
    <source>
        <dbReference type="ARBA" id="ARBA00022614"/>
    </source>
</evidence>
<comment type="subcellular location">
    <subcellularLocation>
        <location evidence="1">Cell membrane</location>
        <topology evidence="1">Single-pass type I membrane protein</topology>
    </subcellularLocation>
    <subcellularLocation>
        <location evidence="2">Endoplasmic reticulum membrane</location>
        <topology evidence="2">Single-pass membrane protein</topology>
    </subcellularLocation>
</comment>
<dbReference type="PROSITE" id="PS00107">
    <property type="entry name" value="PROTEIN_KINASE_ATP"/>
    <property type="match status" value="3"/>
</dbReference>
<dbReference type="EMBL" id="CP144745">
    <property type="protein sequence ID" value="WVZ51070.1"/>
    <property type="molecule type" value="Genomic_DNA"/>
</dbReference>
<dbReference type="InterPro" id="IPR001245">
    <property type="entry name" value="Ser-Thr/Tyr_kinase_cat_dom"/>
</dbReference>
<dbReference type="FunFam" id="1.10.510.10:FF:000358">
    <property type="entry name" value="Putative leucine-rich repeat receptor-like serine/threonine-protein kinase"/>
    <property type="match status" value="2"/>
</dbReference>
<dbReference type="FunFam" id="3.30.200.20:FF:000432">
    <property type="entry name" value="LRR receptor-like serine/threonine-protein kinase EFR"/>
    <property type="match status" value="3"/>
</dbReference>
<keyword evidence="9" id="KW-0808">Transferase</keyword>
<evidence type="ECO:0000256" key="19">
    <source>
        <dbReference type="ARBA" id="ARBA00023180"/>
    </source>
</evidence>
<dbReference type="InterPro" id="IPR032675">
    <property type="entry name" value="LRR_dom_sf"/>
</dbReference>
<dbReference type="FunFam" id="3.80.10.10:FF:000275">
    <property type="entry name" value="Leucine-rich repeat receptor-like protein kinase"/>
    <property type="match status" value="1"/>
</dbReference>
<evidence type="ECO:0000256" key="25">
    <source>
        <dbReference type="PROSITE-ProRule" id="PRU10141"/>
    </source>
</evidence>
<organism evidence="29 30">
    <name type="scientific">Paspalum notatum var. saurae</name>
    <dbReference type="NCBI Taxonomy" id="547442"/>
    <lineage>
        <taxon>Eukaryota</taxon>
        <taxon>Viridiplantae</taxon>
        <taxon>Streptophyta</taxon>
        <taxon>Embryophyta</taxon>
        <taxon>Tracheophyta</taxon>
        <taxon>Spermatophyta</taxon>
        <taxon>Magnoliopsida</taxon>
        <taxon>Liliopsida</taxon>
        <taxon>Poales</taxon>
        <taxon>Poaceae</taxon>
        <taxon>PACMAD clade</taxon>
        <taxon>Panicoideae</taxon>
        <taxon>Andropogonodae</taxon>
        <taxon>Paspaleae</taxon>
        <taxon>Paspalinae</taxon>
        <taxon>Paspalum</taxon>
    </lineage>
</organism>
<reference evidence="29 30" key="1">
    <citation type="submission" date="2024-02" db="EMBL/GenBank/DDBJ databases">
        <title>High-quality chromosome-scale genome assembly of Pensacola bahiagrass (Paspalum notatum Flugge var. saurae).</title>
        <authorList>
            <person name="Vega J.M."/>
            <person name="Podio M."/>
            <person name="Orjuela J."/>
            <person name="Siena L.A."/>
            <person name="Pessino S.C."/>
            <person name="Combes M.C."/>
            <person name="Mariac C."/>
            <person name="Albertini E."/>
            <person name="Pupilli F."/>
            <person name="Ortiz J.P.A."/>
            <person name="Leblanc O."/>
        </authorList>
    </citation>
    <scope>NUCLEOTIDE SEQUENCE [LARGE SCALE GENOMIC DNA]</scope>
    <source>
        <strain evidence="29">R1</strain>
        <tissue evidence="29">Leaf</tissue>
    </source>
</reference>
<keyword evidence="13 25" id="KW-0547">Nucleotide-binding</keyword>
<dbReference type="InterPro" id="IPR011009">
    <property type="entry name" value="Kinase-like_dom_sf"/>
</dbReference>
<sequence length="2925" mass="317739">MAEAVTLLCFSFLFFCSLPLVSAGSSNATADELALLAFKSILSSSSNGLLASWNTSSHYCSWPGVVCSHRQPERVVSLLMGSFQLSGRMSPFLGNLSFLKKLDLHGNQFVGQIPPELGQLNRLQMLNLSTNTLHGSIPVAMGGCTNLSMLDLSSNLLRGEIPTEVGTLKNLVDLRLHNNSLSGKIPLSLVDSPSIEYLSLRKNRLSGEIPLALGNLTSLRHLDLADNMLSGTIPSSLGRLSRLSVFNLGYNNLTGLIPTSLWNISSLTVFAVQQNMLSGTIPPNAFSNLPHLQMIAMDDNKFHGYIPSSLGNASDLSFVQLSYNLLSGIVPPEVERLRELNWLQISNNLLQAKEPKDWEFVSALTNCSQLQTLDFGANKFKGLVPDSFSNLSVSLTFLSISVNEISGSIPKDIGNLISLQYLDLSNNYFTGTLPFSLSKLKNLQSFSVYSNQFSGSIPMTIGNLTELNYLDFDTNTFSGRIPSTLGNMTNLLALGLSNNNFTGRIPIEIFNIPTLSGILELSNNNLEGPIPQEIGNLKNLVEFYAYSNKLTGEIPSTIGECLLLQNLYLQNNMLTGTIPSGLSQLKGLENLDLSSNNLSGQIPMFLGNISMLYYLNLSFNSFVGEVPTFGVFANASGVSIEGNVKLCGGIPDLHLSPCSLKLPKKKHELLVVPIVVSLVATLAILSMLYMLLIWRKRSKTKTSSTTTIQGHPLISYAQLVRSTDGFSTANLLGSGSFGSVYKGELDDQAAGSTNLVAVKVLKLHTPGAFKSFIAECEALRNMRHRNLVKIVTACASIDARGNDFKAIVYEFMPNGSLESWLHPNSNEQTEERHLDLVQRLSILLDVAYALQYLHWDGPAPVVHCDIKSSNVLLDADMVAHLGDFGLAKIIVEGSSAVEQSMSSMGFRGTIGYAAPEYGAGNVASTNGDIYSYGILVLEMITGKRPTDSMFTEGMSLREYVALGLHGRTDVIDMRLSLSLNDELQSAGDSSSESKIDCLISLLRIGLSCSEEEPSSRMSNEGSSNATGDELALLSFKSMLSSPSEGLLGSWNTSSHFCSWAGVSCSHRHHERVVSLLMNSFSLQGRISPSLGNLSFLREMDLGGNSLVGEIPPELGRLSRLVSLNLSQNSLQGGIPAAIAAGCTNLTSLDLSNNDLQGNIPLQFGAGMKSLVRLSLWKNNLSGEIPLSLAELPSLQYLYLDSNKLSGEIPSALGNLTGIRQLYVQKNRLSGQIPSSLGQLPSLWDLDVESNNLTGVIPSSIWNTTSLMVFSVQYNMLSGTIPPNAFSALPHLRAILMNNNLFHGYFPVSLTNASNMSIIQLDGNFFSGIISPEIGRLRKLKFVLLDSNLFEAKEPNDWGFITELTNCSQLQELGLSANKLGGVLPDSISNLSTSLHILDVGNNKISGSIPKDISHLINLRLLSFSYNLFMGNLPSSLGRLQNLAGLYVSQNNLRGPVPSSLGNLTGLNELWLDKNVFSGRIPETLGNLTELLSLGLSTNNFSGSIPSILFNIQTLTKIFDISHNYLEGPIPREVGNFKNLMELHAESNKLSGEIPSTLGECQILQHLYLQNNFLNGSIPSALSQLKGLQTLDLSSNNLSGQIPKFLGNITMLYLLNLSFNNFVGEVPTVGVFANASKISIKGNEKLCGGIPDLHLPPCSLQLPKKKHKFLVVSILIPLIATPIVVALLYKLLSWYTKTKEHIPSTVSMQGHPLISYSQLVRATDGFSTSNLLGSGSFGSVYKAELDESSGNRINIVAVKVLKLQTPGALKSFTAECETLRNLRHRNLVKIITACSSIDNLGNDFKAIVFDFMPNGNLEGWLHPDTNNQADQKYLNILDRVTILLDVANALDYLHYHGPAPVVHCDLKPSNVLLDAAMVAHVGDFGIAKIIVDTSSQQSMSTMGFRGTVGYAPPEYGVGNMVSTHGDIYSYGILVLEMVTGKRPMDSNFTQGLSLREYVELGLQGRVLDVVDTQLSLGQKNEFQNAESFLHGTMIDSLISLLRLGVSCSHEMPSNRMSTGDIIKELRCIKESLIVPPGETRAAVGMNAAAVRPTRQIRLAVRRGASARVPPGSSTNATAGDELALLSFRPMLSSTSSPSSLLTSWNKSSHYCSWPGVLCGRQHPDRVVALQLSSFNLSGRISPSLGNLSFLQKLDLHDNQLVGQVPPELGSELSTNFLQGSIPAAMRGCTKLKVLDLSRNKLQGEIPAEIGSLKDLIELRLHENGLSGEIPRYLTDLQSLRFLSLYENRLSGTMPPTLGNLTSLRHLDLEGNMLSGAIPSSLGLLPSLSWVNLENNNLSGFSLEHFLSNSILCRKQFPERSNTYRCVQSLRRLETIILSDNQLHGYIPASISNASQIQELQLSNNFFSGTVPLEAGNLWNVYWFQLSGNLLEANEPKDWEFLTALANSSHCKFGGALPDSLSNLSNSLEFISLSYNAIVGSIPRDIGNLKNLQFLDLAYNSLIGPLPSSFSMLKNLRSFSVLSNKLSGLVPLTIGNLTELNHLELVQNSFSGRIPSTLGNLTNLVELGLSSNNFTGPIPTEIFNIATLSDMLDVSYNNLEGSLPQEIGNLRNLVEFRAASNKLSGEIPSNLGECQLLQNLYLQNNMFSGGIPSLLSELKGLQAVDLSANNLSGQIPTFFGTIRTLGYLNISFNRFSGELPTVGVFANASAISIQGNSEFCGGIPDLQLPSCTSDLQNKKHKFPVIPVVISLVATSFVIALLYVLHIRHKRTKTTTQPTNFIEGHPLISYSQLVKATDGFSANNLLGSGSFGSVYKGELHGQPGENTNFVAVKMLKLQTPGAVKSFVAECEALRNLRHRNLVKIVTACLSIDNNGNDFKAIVYDFMPNGSLEGWLHPDTSSQTEVKFLNLLERVSILLDVAFALDYLHCHSSVPVIHCDLKSSNVLLDADMVAHVGDFGVAKILFEKS</sequence>
<dbReference type="FunFam" id="3.80.10.10:FF:000041">
    <property type="entry name" value="LRR receptor-like serine/threonine-protein kinase ERECTA"/>
    <property type="match status" value="1"/>
</dbReference>
<dbReference type="SUPFAM" id="SSF52047">
    <property type="entry name" value="RNI-like"/>
    <property type="match status" value="2"/>
</dbReference>
<dbReference type="Pfam" id="PF00560">
    <property type="entry name" value="LRR_1"/>
    <property type="match status" value="14"/>
</dbReference>
<proteinExistence type="inferred from homology"/>
<evidence type="ECO:0000256" key="7">
    <source>
        <dbReference type="ARBA" id="ARBA00022553"/>
    </source>
</evidence>
<dbReference type="PANTHER" id="PTHR27008:SF588">
    <property type="entry name" value="RECEPTOR KINASE-LIKE PROTEIN XA21"/>
    <property type="match status" value="1"/>
</dbReference>
<keyword evidence="19" id="KW-0325">Glycoprotein</keyword>
<keyword evidence="10 26" id="KW-0812">Transmembrane</keyword>
<evidence type="ECO:0000256" key="1">
    <source>
        <dbReference type="ARBA" id="ARBA00004251"/>
    </source>
</evidence>
<gene>
    <name evidence="29" type="ORF">U9M48_002254</name>
</gene>
<keyword evidence="11 27" id="KW-0732">Signal</keyword>
<feature type="binding site" evidence="25">
    <location>
        <position position="2790"/>
    </location>
    <ligand>
        <name>ATP</name>
        <dbReference type="ChEBI" id="CHEBI:30616"/>
    </ligand>
</feature>
<dbReference type="GO" id="GO:0005886">
    <property type="term" value="C:plasma membrane"/>
    <property type="evidence" value="ECO:0007669"/>
    <property type="project" value="UniProtKB-SubCell"/>
</dbReference>
<keyword evidence="18" id="KW-0675">Receptor</keyword>
<dbReference type="Gene3D" id="3.80.10.10">
    <property type="entry name" value="Ribonuclease Inhibitor"/>
    <property type="match status" value="11"/>
</dbReference>
<dbReference type="GO" id="GO:0004674">
    <property type="term" value="F:protein serine/threonine kinase activity"/>
    <property type="evidence" value="ECO:0007669"/>
    <property type="project" value="UniProtKB-KW"/>
</dbReference>
<evidence type="ECO:0000256" key="12">
    <source>
        <dbReference type="ARBA" id="ARBA00022737"/>
    </source>
</evidence>
<keyword evidence="30" id="KW-1185">Reference proteome</keyword>
<evidence type="ECO:0000256" key="5">
    <source>
        <dbReference type="ARBA" id="ARBA00022475"/>
    </source>
</evidence>
<evidence type="ECO:0000256" key="16">
    <source>
        <dbReference type="ARBA" id="ARBA00022989"/>
    </source>
</evidence>
<evidence type="ECO:0000259" key="28">
    <source>
        <dbReference type="PROSITE" id="PS50011"/>
    </source>
</evidence>
<dbReference type="PROSITE" id="PS50011">
    <property type="entry name" value="PROTEIN_KINASE_DOM"/>
    <property type="match status" value="3"/>
</dbReference>
<comment type="catalytic activity">
    <reaction evidence="21">
        <text>L-seryl-[protein] + ATP = O-phospho-L-seryl-[protein] + ADP + H(+)</text>
        <dbReference type="Rhea" id="RHEA:17989"/>
        <dbReference type="Rhea" id="RHEA-COMP:9863"/>
        <dbReference type="Rhea" id="RHEA-COMP:11604"/>
        <dbReference type="ChEBI" id="CHEBI:15378"/>
        <dbReference type="ChEBI" id="CHEBI:29999"/>
        <dbReference type="ChEBI" id="CHEBI:30616"/>
        <dbReference type="ChEBI" id="CHEBI:83421"/>
        <dbReference type="ChEBI" id="CHEBI:456216"/>
        <dbReference type="EC" id="2.7.11.1"/>
    </reaction>
</comment>
<keyword evidence="14" id="KW-0418">Kinase</keyword>
<comment type="function">
    <text evidence="22">Receptor kinase that detects X.oryzae pv. oryzae protein Ax21 to promote innate immunity. Following X.oryzae pv. oryzae protein Ax21 detection, undergoes cleavage, releasing the processed protein kinase Xa21 chain.</text>
</comment>
<accession>A0AAQ3PFT5</accession>
<evidence type="ECO:0000256" key="13">
    <source>
        <dbReference type="ARBA" id="ARBA00022741"/>
    </source>
</evidence>
<dbReference type="SMART" id="SM00220">
    <property type="entry name" value="S_TKc"/>
    <property type="match status" value="2"/>
</dbReference>
<evidence type="ECO:0000256" key="17">
    <source>
        <dbReference type="ARBA" id="ARBA00023136"/>
    </source>
</evidence>
<keyword evidence="6" id="KW-0723">Serine/threonine-protein kinase</keyword>
<dbReference type="GO" id="GO:0005789">
    <property type="term" value="C:endoplasmic reticulum membrane"/>
    <property type="evidence" value="ECO:0007669"/>
    <property type="project" value="UniProtKB-SubCell"/>
</dbReference>
<comment type="catalytic activity">
    <reaction evidence="20">
        <text>L-threonyl-[protein] + ATP = O-phospho-L-threonyl-[protein] + ADP + H(+)</text>
        <dbReference type="Rhea" id="RHEA:46608"/>
        <dbReference type="Rhea" id="RHEA-COMP:11060"/>
        <dbReference type="Rhea" id="RHEA-COMP:11605"/>
        <dbReference type="ChEBI" id="CHEBI:15378"/>
        <dbReference type="ChEBI" id="CHEBI:30013"/>
        <dbReference type="ChEBI" id="CHEBI:30616"/>
        <dbReference type="ChEBI" id="CHEBI:61977"/>
        <dbReference type="ChEBI" id="CHEBI:456216"/>
        <dbReference type="EC" id="2.7.11.1"/>
    </reaction>
</comment>
<dbReference type="PANTHER" id="PTHR27008">
    <property type="entry name" value="OS04G0122200 PROTEIN"/>
    <property type="match status" value="1"/>
</dbReference>